<feature type="compositionally biased region" description="Acidic residues" evidence="7">
    <location>
        <begin position="425"/>
        <end position="435"/>
    </location>
</feature>
<dbReference type="Pfam" id="PF22936">
    <property type="entry name" value="Pol_BBD"/>
    <property type="match status" value="1"/>
</dbReference>
<dbReference type="CDD" id="cd09272">
    <property type="entry name" value="RNase_HI_RT_Ty1"/>
    <property type="match status" value="1"/>
</dbReference>
<dbReference type="InterPro" id="IPR036397">
    <property type="entry name" value="RNaseH_sf"/>
</dbReference>
<dbReference type="SUPFAM" id="SSF56672">
    <property type="entry name" value="DNA/RNA polymerases"/>
    <property type="match status" value="1"/>
</dbReference>
<dbReference type="Pfam" id="PF00098">
    <property type="entry name" value="zf-CCHC"/>
    <property type="match status" value="2"/>
</dbReference>
<dbReference type="SMART" id="SM00343">
    <property type="entry name" value="ZnF_C2HC"/>
    <property type="match status" value="2"/>
</dbReference>
<feature type="region of interest" description="Disordered" evidence="7">
    <location>
        <begin position="1342"/>
        <end position="1373"/>
    </location>
</feature>
<dbReference type="SUPFAM" id="SSF57756">
    <property type="entry name" value="Retrovirus zinc finger-like domains"/>
    <property type="match status" value="2"/>
</dbReference>
<protein>
    <submittedName>
        <fullName evidence="10">Uncharacterized protein</fullName>
    </submittedName>
</protein>
<evidence type="ECO:0000256" key="1">
    <source>
        <dbReference type="ARBA" id="ARBA00022670"/>
    </source>
</evidence>
<dbReference type="GO" id="GO:0006508">
    <property type="term" value="P:proteolysis"/>
    <property type="evidence" value="ECO:0007669"/>
    <property type="project" value="UniProtKB-KW"/>
</dbReference>
<dbReference type="InterPro" id="IPR043502">
    <property type="entry name" value="DNA/RNA_pol_sf"/>
</dbReference>
<feature type="coiled-coil region" evidence="6">
    <location>
        <begin position="530"/>
        <end position="564"/>
    </location>
</feature>
<reference evidence="10 11" key="1">
    <citation type="submission" date="2019-05" db="EMBL/GenBank/DDBJ databases">
        <title>Mikania micrantha, genome provides insights into the molecular mechanism of rapid growth.</title>
        <authorList>
            <person name="Liu B."/>
        </authorList>
    </citation>
    <scope>NUCLEOTIDE SEQUENCE [LARGE SCALE GENOMIC DNA]</scope>
    <source>
        <strain evidence="10">NLD-2019</strain>
        <tissue evidence="10">Leaf</tissue>
    </source>
</reference>
<proteinExistence type="predicted"/>
<feature type="compositionally biased region" description="Polar residues" evidence="7">
    <location>
        <begin position="1345"/>
        <end position="1357"/>
    </location>
</feature>
<keyword evidence="11" id="KW-1185">Reference proteome</keyword>
<dbReference type="InterPro" id="IPR054722">
    <property type="entry name" value="PolX-like_BBD"/>
</dbReference>
<keyword evidence="1" id="KW-0645">Protease</keyword>
<dbReference type="InterPro" id="IPR013103">
    <property type="entry name" value="RVT_2"/>
</dbReference>
<evidence type="ECO:0000313" key="10">
    <source>
        <dbReference type="EMBL" id="KAD3066991.1"/>
    </source>
</evidence>
<dbReference type="Proteomes" id="UP000326396">
    <property type="component" value="Linkage Group LG7"/>
</dbReference>
<feature type="region of interest" description="Disordered" evidence="7">
    <location>
        <begin position="782"/>
        <end position="805"/>
    </location>
</feature>
<dbReference type="PANTHER" id="PTHR42648">
    <property type="entry name" value="TRANSPOSASE, PUTATIVE-RELATED"/>
    <property type="match status" value="1"/>
</dbReference>
<evidence type="ECO:0000256" key="6">
    <source>
        <dbReference type="SAM" id="Coils"/>
    </source>
</evidence>
<evidence type="ECO:0000256" key="5">
    <source>
        <dbReference type="PROSITE-ProRule" id="PRU00047"/>
    </source>
</evidence>
<feature type="domain" description="CCHC-type" evidence="8">
    <location>
        <begin position="747"/>
        <end position="762"/>
    </location>
</feature>
<feature type="region of interest" description="Disordered" evidence="7">
    <location>
        <begin position="216"/>
        <end position="239"/>
    </location>
</feature>
<evidence type="ECO:0000256" key="3">
    <source>
        <dbReference type="ARBA" id="ARBA00022750"/>
    </source>
</evidence>
<dbReference type="Pfam" id="PF13976">
    <property type="entry name" value="gag_pre-integrs"/>
    <property type="match status" value="1"/>
</dbReference>
<evidence type="ECO:0000256" key="4">
    <source>
        <dbReference type="ARBA" id="ARBA00022801"/>
    </source>
</evidence>
<dbReference type="GO" id="GO:0015074">
    <property type="term" value="P:DNA integration"/>
    <property type="evidence" value="ECO:0007669"/>
    <property type="project" value="InterPro"/>
</dbReference>
<keyword evidence="6" id="KW-0175">Coiled coil</keyword>
<dbReference type="GO" id="GO:0003676">
    <property type="term" value="F:nucleic acid binding"/>
    <property type="evidence" value="ECO:0007669"/>
    <property type="project" value="InterPro"/>
</dbReference>
<dbReference type="GO" id="GO:0004190">
    <property type="term" value="F:aspartic-type endopeptidase activity"/>
    <property type="evidence" value="ECO:0007669"/>
    <property type="project" value="UniProtKB-KW"/>
</dbReference>
<dbReference type="InterPro" id="IPR036875">
    <property type="entry name" value="Znf_CCHC_sf"/>
</dbReference>
<dbReference type="PROSITE" id="PS50994">
    <property type="entry name" value="INTEGRASE"/>
    <property type="match status" value="1"/>
</dbReference>
<name>A0A5N6LZL4_9ASTR</name>
<feature type="compositionally biased region" description="Polar residues" evidence="7">
    <location>
        <begin position="359"/>
        <end position="369"/>
    </location>
</feature>
<accession>A0A5N6LZL4</accession>
<sequence>MEYGVIRPTGPGEEGRPIEFWFGRVRLVANEDRRMRGASHSTNVSIVTDIFHQFRQFASSKQLWDALQQRYEGNDALKSIKSKALRKEFNSFMYVGNESLDELIARFYHLLSELFNHEVKTTTQEKIQCLADALPPKWESFLMVLKQNQMMAHMDINDFIQKLKEQEIENKWKAKRVVQVQDPSLYYSTPTVDKSTTHAPLKTAFVSKASEAPSAAQMHFSPSSSSSSQQEYHQPTASLKTENFDKVTVEIAKEHMGLLSTLVSSYDGLVAGQIGNPYLTNDDYSQIDPDDMERIDIMWALASAVRRAKEFVKRTGKDINLNKESKFGFDMASVTCYNCGEKGHFARQCKQPKKAGNKNPFQHQKSAPANSERRLVPIDSPSPAGSSSSGSKALMVQQDEGVNWDFRFNADKEDQDKACVAEIQNSEDLDEESSQEDSLVIDDKTSSSESDSLTDSDTQESDCEAHDSSTQFALMANSSASTDSSEQVYTDCSSSQSDCFNCVDLRSKVLAYQKHNSDLMTDLDLCIEANKVLKSNEKDFQNKIDLLNRQLHEAEIAVLNKQDAITSYLNTINEIKKKLALVECDYETLGQKLKSYESSSYIIEHMISRGTDQGKEQVNYHCCPPPILNAFVNTPNDKDVKDFQVTTSLVIDPVCLNTNQSLSQTQESRVDGIVEDWVSDSEDESENSPKHSTSQNQTPIVMKAQFGNKGRKGLGFEPDCQKSNVFKSTKKSFSDLKHFHKKGDKVCFECGEPGHIVRFCPQLIRPKVVPFKNLKSALPKPVKSVPKSFQQKSTSHTQSKISDKGKGKLETLVVPNGVKINQSTSSSIYLKTSFDKNAIWKVKSSEESVTQISDKPISKGKWIDVAPKAGVNSNWIVDSGASRHMTGDISLLTNVNAIRGGYVAFAGDKGGFITGEGILTNGQVSFDNVRYVKQLENNLLSVSQICDKEYKVLFDDSKCYILNQGVQILEDWILMSAPRKQDLYVLNMTTASTTSSTASCFMTKATEKDSILWHKRMGHLSLRKMNHLVHNSLVEGVSLKNFKLSDICVSCKKGKQSKQSHKLKKYHSINVPLELLHMDLFGPVNRKSIAGDQYCLVITDEYSRYSWVFFLKEKSETFDCIQVLVNKLESLYKLKIRQFRTDNGTEFKNHNMENFCNARGIVQQFSAPYVPQMNGVAERKNRTLIEAARTMLADSSLPVQFWNEAVANACYTLNRVLIVKRHGKTCFELLHNRKPNLKYLEPFGAPCTMLKKHEQGKFNEKVEEGYFLGYSTPNKRVYNIATHNVEEWYHVDVQKYTMPPPGKGPDWMFDYSSLFDSFNMPPMYSDEDVAVQMLYDVQNAPDATFQPTSTSGPSTQINDDSSNTDDNPPAAPEPVVDNLVPGLEDLNLNNLDPEVEVPAHPVGRINRIHPQNNIIGSPLDGVKTRSQISSGGLADILDFADVSFCAHSCFISQVEPRTVTEALKEESWVDAMQEELLQFKKLGVWQLVDKPKGAKVIGTRWVLRCKKDDHGIILRNKARLVVQGFRQIEGLDYNEVFAPVACLEAIRIFLAYASFKKFKVYQMDVKSAFLHGVISETVYVNQPPGFEDPLHRDKVYKLDKALYGLHQAPRAWYETLSTHLLNNGFRRGVIDCTLFIREKDSDLLLVQVYVDDIIFGSTNDNLCKDFEKVMKEKFEMSSMGEMKFFLGLQVDQSEAGIFIHQTKYVGDILSRFSMSDAKPAGTPLAINHGITPDEKGELIDATLYRGMIGSLMYLTASRPDIMFATCLCARYQSKPRVSHLIAVKRIMRYLKGTPELGLWYPNDDNFELTAYSDSDYGGCKRDFKSTSAGCQFFGNRLVSWQCKKQTSVSTSTCEAEYIAAASCCSQIIWIQQQLRDYGLHFSNTPIYVDNTAAIAVTKNPVQHSKTKHIDIKYHFIRDCFEKKLIDVVKIHTDHQKADLFTKAFDKPRFLYLLSANGVFQKDEVQSSSESNK</sequence>
<feature type="compositionally biased region" description="Polar residues" evidence="7">
    <location>
        <begin position="229"/>
        <end position="239"/>
    </location>
</feature>
<feature type="domain" description="CCHC-type" evidence="8">
    <location>
        <begin position="336"/>
        <end position="351"/>
    </location>
</feature>
<dbReference type="PANTHER" id="PTHR42648:SF32">
    <property type="entry name" value="RIBONUCLEASE H-LIKE DOMAIN, GAG-PRE-INTEGRASE DOMAIN PROTEIN-RELATED"/>
    <property type="match status" value="1"/>
</dbReference>
<evidence type="ECO:0000259" key="9">
    <source>
        <dbReference type="PROSITE" id="PS50994"/>
    </source>
</evidence>
<feature type="compositionally biased region" description="Acidic residues" evidence="7">
    <location>
        <begin position="452"/>
        <end position="462"/>
    </location>
</feature>
<keyword evidence="5" id="KW-0863">Zinc-finger</keyword>
<dbReference type="InterPro" id="IPR001584">
    <property type="entry name" value="Integrase_cat-core"/>
</dbReference>
<keyword evidence="2" id="KW-0479">Metal-binding</keyword>
<dbReference type="Pfam" id="PF07727">
    <property type="entry name" value="RVT_2"/>
    <property type="match status" value="1"/>
</dbReference>
<evidence type="ECO:0000256" key="7">
    <source>
        <dbReference type="SAM" id="MobiDB-lite"/>
    </source>
</evidence>
<gene>
    <name evidence="10" type="ORF">E3N88_34871</name>
</gene>
<keyword evidence="3" id="KW-0064">Aspartyl protease</keyword>
<dbReference type="InterPro" id="IPR001878">
    <property type="entry name" value="Znf_CCHC"/>
</dbReference>
<dbReference type="Gene3D" id="4.10.60.10">
    <property type="entry name" value="Zinc finger, CCHC-type"/>
    <property type="match status" value="2"/>
</dbReference>
<feature type="region of interest" description="Disordered" evidence="7">
    <location>
        <begin position="425"/>
        <end position="468"/>
    </location>
</feature>
<dbReference type="Pfam" id="PF14223">
    <property type="entry name" value="Retrotran_gag_2"/>
    <property type="match status" value="1"/>
</dbReference>
<feature type="region of interest" description="Disordered" evidence="7">
    <location>
        <begin position="350"/>
        <end position="393"/>
    </location>
</feature>
<dbReference type="Gene3D" id="3.30.420.10">
    <property type="entry name" value="Ribonuclease H-like superfamily/Ribonuclease H"/>
    <property type="match status" value="1"/>
</dbReference>
<dbReference type="InterPro" id="IPR025724">
    <property type="entry name" value="GAG-pre-integrase_dom"/>
</dbReference>
<dbReference type="PROSITE" id="PS50158">
    <property type="entry name" value="ZF_CCHC"/>
    <property type="match status" value="2"/>
</dbReference>
<comment type="caution">
    <text evidence="10">The sequence shown here is derived from an EMBL/GenBank/DDBJ whole genome shotgun (WGS) entry which is preliminary data.</text>
</comment>
<dbReference type="SUPFAM" id="SSF53098">
    <property type="entry name" value="Ribonuclease H-like"/>
    <property type="match status" value="1"/>
</dbReference>
<feature type="compositionally biased region" description="Low complexity" evidence="7">
    <location>
        <begin position="381"/>
        <end position="391"/>
    </location>
</feature>
<organism evidence="10 11">
    <name type="scientific">Mikania micrantha</name>
    <name type="common">bitter vine</name>
    <dbReference type="NCBI Taxonomy" id="192012"/>
    <lineage>
        <taxon>Eukaryota</taxon>
        <taxon>Viridiplantae</taxon>
        <taxon>Streptophyta</taxon>
        <taxon>Embryophyta</taxon>
        <taxon>Tracheophyta</taxon>
        <taxon>Spermatophyta</taxon>
        <taxon>Magnoliopsida</taxon>
        <taxon>eudicotyledons</taxon>
        <taxon>Gunneridae</taxon>
        <taxon>Pentapetalae</taxon>
        <taxon>asterids</taxon>
        <taxon>campanulids</taxon>
        <taxon>Asterales</taxon>
        <taxon>Asteraceae</taxon>
        <taxon>Asteroideae</taxon>
        <taxon>Heliantheae alliance</taxon>
        <taxon>Eupatorieae</taxon>
        <taxon>Mikania</taxon>
    </lineage>
</organism>
<feature type="compositionally biased region" description="Low complexity" evidence="7">
    <location>
        <begin position="1358"/>
        <end position="1367"/>
    </location>
</feature>
<feature type="compositionally biased region" description="Polar residues" evidence="7">
    <location>
        <begin position="787"/>
        <end position="800"/>
    </location>
</feature>
<dbReference type="EMBL" id="SZYD01000017">
    <property type="protein sequence ID" value="KAD3066991.1"/>
    <property type="molecule type" value="Genomic_DNA"/>
</dbReference>
<dbReference type="InterPro" id="IPR012337">
    <property type="entry name" value="RNaseH-like_sf"/>
</dbReference>
<keyword evidence="4" id="KW-0378">Hydrolase</keyword>
<evidence type="ECO:0000256" key="2">
    <source>
        <dbReference type="ARBA" id="ARBA00022723"/>
    </source>
</evidence>
<evidence type="ECO:0000259" key="8">
    <source>
        <dbReference type="PROSITE" id="PS50158"/>
    </source>
</evidence>
<dbReference type="OrthoDB" id="2663223at2759"/>
<feature type="domain" description="Integrase catalytic" evidence="9">
    <location>
        <begin position="1068"/>
        <end position="1234"/>
    </location>
</feature>
<dbReference type="Pfam" id="PF00665">
    <property type="entry name" value="rve"/>
    <property type="match status" value="1"/>
</dbReference>
<dbReference type="InterPro" id="IPR039537">
    <property type="entry name" value="Retrotran_Ty1/copia-like"/>
</dbReference>
<dbReference type="GO" id="GO:0008270">
    <property type="term" value="F:zinc ion binding"/>
    <property type="evidence" value="ECO:0007669"/>
    <property type="project" value="UniProtKB-KW"/>
</dbReference>
<evidence type="ECO:0000313" key="11">
    <source>
        <dbReference type="Proteomes" id="UP000326396"/>
    </source>
</evidence>
<keyword evidence="5" id="KW-0862">Zinc</keyword>